<protein>
    <recommendedName>
        <fullName evidence="4">Major pollen allergen Ole e 6-like</fullName>
    </recommendedName>
</protein>
<feature type="chain" id="PRO_5043316449" description="Major pollen allergen Ole e 6-like" evidence="1">
    <location>
        <begin position="25"/>
        <end position="91"/>
    </location>
</feature>
<evidence type="ECO:0008006" key="4">
    <source>
        <dbReference type="Google" id="ProtNLM"/>
    </source>
</evidence>
<name>A0AAV6NDW3_9ROSI</name>
<sequence length="91" mass="10227">MAKKMMAMVLMCVLMVLVLQFSTADKSSAEMEAKFKSFFSDFGSVEANFKTCSAACHKKCADAPCRNKCDADCGKKEVESTFFYLFRQKSF</sequence>
<reference evidence="2 3" key="1">
    <citation type="journal article" date="2021" name="Hortic Res">
        <title>The domestication of Cucurbita argyrosperma as revealed by the genome of its wild relative.</title>
        <authorList>
            <person name="Barrera-Redondo J."/>
            <person name="Sanchez-de la Vega G."/>
            <person name="Aguirre-Liguori J.A."/>
            <person name="Castellanos-Morales G."/>
            <person name="Gutierrez-Guerrero Y.T."/>
            <person name="Aguirre-Dugua X."/>
            <person name="Aguirre-Planter E."/>
            <person name="Tenaillon M.I."/>
            <person name="Lira-Saade R."/>
            <person name="Eguiarte L.E."/>
        </authorList>
    </citation>
    <scope>NUCLEOTIDE SEQUENCE [LARGE SCALE GENOMIC DNA]</scope>
    <source>
        <strain evidence="2">JBR-2021</strain>
    </source>
</reference>
<feature type="non-terminal residue" evidence="2">
    <location>
        <position position="1"/>
    </location>
</feature>
<dbReference type="EMBL" id="JAGKQH010000007">
    <property type="protein sequence ID" value="KAG6595590.1"/>
    <property type="molecule type" value="Genomic_DNA"/>
</dbReference>
<organism evidence="2 3">
    <name type="scientific">Cucurbita argyrosperma subsp. sororia</name>
    <dbReference type="NCBI Taxonomy" id="37648"/>
    <lineage>
        <taxon>Eukaryota</taxon>
        <taxon>Viridiplantae</taxon>
        <taxon>Streptophyta</taxon>
        <taxon>Embryophyta</taxon>
        <taxon>Tracheophyta</taxon>
        <taxon>Spermatophyta</taxon>
        <taxon>Magnoliopsida</taxon>
        <taxon>eudicotyledons</taxon>
        <taxon>Gunneridae</taxon>
        <taxon>Pentapetalae</taxon>
        <taxon>rosids</taxon>
        <taxon>fabids</taxon>
        <taxon>Cucurbitales</taxon>
        <taxon>Cucurbitaceae</taxon>
        <taxon>Cucurbiteae</taxon>
        <taxon>Cucurbita</taxon>
    </lineage>
</organism>
<accession>A0AAV6NDW3</accession>
<comment type="caution">
    <text evidence="2">The sequence shown here is derived from an EMBL/GenBank/DDBJ whole genome shotgun (WGS) entry which is preliminary data.</text>
</comment>
<keyword evidence="1" id="KW-0732">Signal</keyword>
<evidence type="ECO:0000256" key="1">
    <source>
        <dbReference type="SAM" id="SignalP"/>
    </source>
</evidence>
<dbReference type="Proteomes" id="UP000685013">
    <property type="component" value="Chromosome 7"/>
</dbReference>
<proteinExistence type="predicted"/>
<evidence type="ECO:0000313" key="3">
    <source>
        <dbReference type="Proteomes" id="UP000685013"/>
    </source>
</evidence>
<feature type="signal peptide" evidence="1">
    <location>
        <begin position="1"/>
        <end position="24"/>
    </location>
</feature>
<evidence type="ECO:0000313" key="2">
    <source>
        <dbReference type="EMBL" id="KAG6595590.1"/>
    </source>
</evidence>
<gene>
    <name evidence="2" type="ORF">SDJN03_12143</name>
</gene>
<keyword evidence="3" id="KW-1185">Reference proteome</keyword>
<dbReference type="AlphaFoldDB" id="A0AAV6NDW3"/>